<dbReference type="AlphaFoldDB" id="A0A3D9ITW9"/>
<keyword evidence="1" id="KW-0732">Signal</keyword>
<feature type="signal peptide" evidence="1">
    <location>
        <begin position="1"/>
        <end position="29"/>
    </location>
</feature>
<reference evidence="2 3" key="1">
    <citation type="submission" date="2018-07" db="EMBL/GenBank/DDBJ databases">
        <title>Genomic Encyclopedia of Type Strains, Phase III (KMG-III): the genomes of soil and plant-associated and newly described type strains.</title>
        <authorList>
            <person name="Whitman W."/>
        </authorList>
    </citation>
    <scope>NUCLEOTIDE SEQUENCE [LARGE SCALE GENOMIC DNA]</scope>
    <source>
        <strain evidence="2 3">CECT 7287</strain>
    </source>
</reference>
<gene>
    <name evidence="2" type="ORF">DFP98_121135</name>
</gene>
<accession>A0A3D9ITW9</accession>
<evidence type="ECO:0000313" key="3">
    <source>
        <dbReference type="Proteomes" id="UP000256977"/>
    </source>
</evidence>
<evidence type="ECO:0000313" key="2">
    <source>
        <dbReference type="EMBL" id="RED65243.1"/>
    </source>
</evidence>
<sequence length="390" mass="43664">MSRPLRLNAWRWAASVVLALGLASAVGSAAQAKPPTTRERQRIEIVVRSSRTASMFSRLTIDSPTLILRNAQTGSLPEQRADCYTDLEVGIRDADGKEMRYRLERSGHLWDEAAGRLLRLSADASKRMLGYAEALRREHYGALMDWSEVRLIVKRKSTFTITDLESGLSFRVQRRAGSDHADVQPMTTEDSKTMKEIYGGAWSWDRRAIIVSKDRTRIAASMNGMPHGGDGIPGNGFKGHFCVHFLGSSSHRSDTPDPAHQLMVYQAAGQLRSYFASASPGVMAINFAEAVARKDIEMLQLLWPEASAERFEELNRLLERLESLTIKRTRVTKTEELADELSASVTLPLQIRLRDRGTLQSELRFEFVRSAPRLPWRIAGVSSDHSSLIP</sequence>
<evidence type="ECO:0000256" key="1">
    <source>
        <dbReference type="SAM" id="SignalP"/>
    </source>
</evidence>
<organism evidence="2 3">
    <name type="scientific">Cohnella phaseoli</name>
    <dbReference type="NCBI Taxonomy" id="456490"/>
    <lineage>
        <taxon>Bacteria</taxon>
        <taxon>Bacillati</taxon>
        <taxon>Bacillota</taxon>
        <taxon>Bacilli</taxon>
        <taxon>Bacillales</taxon>
        <taxon>Paenibacillaceae</taxon>
        <taxon>Cohnella</taxon>
    </lineage>
</organism>
<protein>
    <submittedName>
        <fullName evidence="2">Uncharacterized protein</fullName>
    </submittedName>
</protein>
<dbReference type="EMBL" id="QRDZ01000021">
    <property type="protein sequence ID" value="RED65243.1"/>
    <property type="molecule type" value="Genomic_DNA"/>
</dbReference>
<dbReference type="Proteomes" id="UP000256977">
    <property type="component" value="Unassembled WGS sequence"/>
</dbReference>
<feature type="chain" id="PRO_5038443514" evidence="1">
    <location>
        <begin position="30"/>
        <end position="390"/>
    </location>
</feature>
<keyword evidence="3" id="KW-1185">Reference proteome</keyword>
<proteinExistence type="predicted"/>
<name>A0A3D9ITW9_9BACL</name>
<dbReference type="OrthoDB" id="529831at2"/>
<dbReference type="RefSeq" id="WP_116063163.1">
    <property type="nucleotide sequence ID" value="NZ_QRDZ01000021.1"/>
</dbReference>
<comment type="caution">
    <text evidence="2">The sequence shown here is derived from an EMBL/GenBank/DDBJ whole genome shotgun (WGS) entry which is preliminary data.</text>
</comment>